<dbReference type="EMBL" id="CP034593">
    <property type="protein sequence ID" value="AZQ77687.1"/>
    <property type="molecule type" value="Genomic_DNA"/>
</dbReference>
<dbReference type="OrthoDB" id="9799211at2"/>
<gene>
    <name evidence="1" type="ORF">EJ997_10365</name>
</gene>
<accession>A0A3Q9G7W8</accession>
<dbReference type="InterPro" id="IPR024524">
    <property type="entry name" value="DUF3800"/>
</dbReference>
<dbReference type="Proteomes" id="UP000280344">
    <property type="component" value="Chromosome"/>
</dbReference>
<organism evidence="1 2">
    <name type="scientific">Flaviflexus ciconiae</name>
    <dbReference type="NCBI Taxonomy" id="2496867"/>
    <lineage>
        <taxon>Bacteria</taxon>
        <taxon>Bacillati</taxon>
        <taxon>Actinomycetota</taxon>
        <taxon>Actinomycetes</taxon>
        <taxon>Actinomycetales</taxon>
        <taxon>Actinomycetaceae</taxon>
        <taxon>Flaviflexus</taxon>
    </lineage>
</organism>
<evidence type="ECO:0000313" key="1">
    <source>
        <dbReference type="EMBL" id="AZQ77687.1"/>
    </source>
</evidence>
<dbReference type="Pfam" id="PF12686">
    <property type="entry name" value="DUF3800"/>
    <property type="match status" value="1"/>
</dbReference>
<sequence>MNIPVNIYCDESTHLPSDGHPFMVQGAIVCPLSESDGAHRRLIEIRQRHGLTGDFEIKWNKISPAKLSFYLDVVDYFFDDDDLGFRAVVSRKKGLDHASFDQTHDDWYYKMLFYLIRNVLPASSEAYIYLDKKDTKGGSKVDRLHQVIANARFDFDRQKIRRLQIVESHHVGLMQLADVLIGAVNYANRGLSGNVAKEEIVQRVRDRAGITLTQTTLLSATKFNLFKWTPRGEEL</sequence>
<keyword evidence="2" id="KW-1185">Reference proteome</keyword>
<evidence type="ECO:0000313" key="2">
    <source>
        <dbReference type="Proteomes" id="UP000280344"/>
    </source>
</evidence>
<proteinExistence type="predicted"/>
<reference evidence="1 2" key="1">
    <citation type="submission" date="2018-12" db="EMBL/GenBank/DDBJ databases">
        <title>Complete genome sequence of Flaviflexus sp. H23T48.</title>
        <authorList>
            <person name="Bae J.-W."/>
            <person name="Lee J.-Y."/>
        </authorList>
    </citation>
    <scope>NUCLEOTIDE SEQUENCE [LARGE SCALE GENOMIC DNA]</scope>
    <source>
        <strain evidence="1 2">H23T48</strain>
    </source>
</reference>
<dbReference type="KEGG" id="flh:EJ997_10365"/>
<dbReference type="AlphaFoldDB" id="A0A3Q9G7W8"/>
<name>A0A3Q9G7W8_9ACTO</name>
<dbReference type="RefSeq" id="WP_126704490.1">
    <property type="nucleotide sequence ID" value="NZ_CP034593.1"/>
</dbReference>
<protein>
    <submittedName>
        <fullName evidence="1">DUF3800 domain-containing protein</fullName>
    </submittedName>
</protein>